<evidence type="ECO:0000259" key="1">
    <source>
        <dbReference type="Pfam" id="PF07727"/>
    </source>
</evidence>
<name>A0A2K3NXD3_TRIPR</name>
<dbReference type="AlphaFoldDB" id="A0A2K3NXD3"/>
<dbReference type="SUPFAM" id="SSF56672">
    <property type="entry name" value="DNA/RNA polymerases"/>
    <property type="match status" value="1"/>
</dbReference>
<evidence type="ECO:0000313" key="2">
    <source>
        <dbReference type="EMBL" id="PNY07702.1"/>
    </source>
</evidence>
<feature type="non-terminal residue" evidence="2">
    <location>
        <position position="505"/>
    </location>
</feature>
<dbReference type="Pfam" id="PF07727">
    <property type="entry name" value="RVT_2"/>
    <property type="match status" value="1"/>
</dbReference>
<reference evidence="2 3" key="1">
    <citation type="journal article" date="2014" name="Am. J. Bot.">
        <title>Genome assembly and annotation for red clover (Trifolium pratense; Fabaceae).</title>
        <authorList>
            <person name="Istvanek J."/>
            <person name="Jaros M."/>
            <person name="Krenek A."/>
            <person name="Repkova J."/>
        </authorList>
    </citation>
    <scope>NUCLEOTIDE SEQUENCE [LARGE SCALE GENOMIC DNA]</scope>
    <source>
        <strain evidence="3">cv. Tatra</strain>
        <tissue evidence="2">Young leaves</tissue>
    </source>
</reference>
<reference evidence="2 3" key="2">
    <citation type="journal article" date="2017" name="Front. Plant Sci.">
        <title>Gene Classification and Mining of Molecular Markers Useful in Red Clover (Trifolium pratense) Breeding.</title>
        <authorList>
            <person name="Istvanek J."/>
            <person name="Dluhosova J."/>
            <person name="Dluhos P."/>
            <person name="Patkova L."/>
            <person name="Nedelnik J."/>
            <person name="Repkova J."/>
        </authorList>
    </citation>
    <scope>NUCLEOTIDE SEQUENCE [LARGE SCALE GENOMIC DNA]</scope>
    <source>
        <strain evidence="3">cv. Tatra</strain>
        <tissue evidence="2">Young leaves</tissue>
    </source>
</reference>
<evidence type="ECO:0000313" key="3">
    <source>
        <dbReference type="Proteomes" id="UP000236291"/>
    </source>
</evidence>
<feature type="domain" description="Reverse transcriptase Ty1/copia-type" evidence="1">
    <location>
        <begin position="57"/>
        <end position="256"/>
    </location>
</feature>
<dbReference type="CDD" id="cd09272">
    <property type="entry name" value="RNase_HI_RT_Ty1"/>
    <property type="match status" value="1"/>
</dbReference>
<sequence>MRLNDCIVTRDNEITTEGDLVHLAFNAETEPVNFEDAVKDEKWLASMNEEIESIERNDTWKLVNLPNGKKAIGVKWVYKVKVNPKGETIRHKARLVVKGFLQKEGIDFNEMFAPVVRMDTIRLVTAIAHYNKWSMHQMDVKCTFMNGPLEEEVYVVQPPGFIDKGNESKVYKLNKALYGLKQAPRAWNKRIDRFLSDIGFSKCVIEHGVYVKKSTTSDIIILCLYVDDLLITGSNEAQISKFKVDMMREFEMTYLALTPSEPRLQLTKEKDEKDVDATEYRILIGSLRYLCNTRPDIAYSVGIVSRYIERPKMSHLSVAKRILRYIKGTLDCGIVFQTPDASSYDLVGYTDSNWCGDKDDRKSTAGYIFLYGGSLISWCSRKEPIVALSTCEAEYIVASLSACQGVWLSNLIKEISDVECDSVTLKVDNMSAINLAKNPVAHGRSKHIEMRFDYLREQVNNGKLKLEHCRKELQVADVLTKAVTVETFLLDVQVSFKVSYSLLLM</sequence>
<dbReference type="PANTHER" id="PTHR11439:SF515">
    <property type="entry name" value="GAG-POL POLYPROTEIN"/>
    <property type="match status" value="1"/>
</dbReference>
<dbReference type="InterPro" id="IPR043502">
    <property type="entry name" value="DNA/RNA_pol_sf"/>
</dbReference>
<gene>
    <name evidence="2" type="ORF">L195_g004204</name>
</gene>
<comment type="caution">
    <text evidence="2">The sequence shown here is derived from an EMBL/GenBank/DDBJ whole genome shotgun (WGS) entry which is preliminary data.</text>
</comment>
<dbReference type="Proteomes" id="UP000236291">
    <property type="component" value="Unassembled WGS sequence"/>
</dbReference>
<dbReference type="InterPro" id="IPR013103">
    <property type="entry name" value="RVT_2"/>
</dbReference>
<dbReference type="PANTHER" id="PTHR11439">
    <property type="entry name" value="GAG-POL-RELATED RETROTRANSPOSON"/>
    <property type="match status" value="1"/>
</dbReference>
<accession>A0A2K3NXD3</accession>
<proteinExistence type="predicted"/>
<organism evidence="2 3">
    <name type="scientific">Trifolium pratense</name>
    <name type="common">Red clover</name>
    <dbReference type="NCBI Taxonomy" id="57577"/>
    <lineage>
        <taxon>Eukaryota</taxon>
        <taxon>Viridiplantae</taxon>
        <taxon>Streptophyta</taxon>
        <taxon>Embryophyta</taxon>
        <taxon>Tracheophyta</taxon>
        <taxon>Spermatophyta</taxon>
        <taxon>Magnoliopsida</taxon>
        <taxon>eudicotyledons</taxon>
        <taxon>Gunneridae</taxon>
        <taxon>Pentapetalae</taxon>
        <taxon>rosids</taxon>
        <taxon>fabids</taxon>
        <taxon>Fabales</taxon>
        <taxon>Fabaceae</taxon>
        <taxon>Papilionoideae</taxon>
        <taxon>50 kb inversion clade</taxon>
        <taxon>NPAAA clade</taxon>
        <taxon>Hologalegina</taxon>
        <taxon>IRL clade</taxon>
        <taxon>Trifolieae</taxon>
        <taxon>Trifolium</taxon>
    </lineage>
</organism>
<protein>
    <submittedName>
        <fullName evidence="2">Putative copia-type polyprotein</fullName>
    </submittedName>
</protein>
<dbReference type="EMBL" id="ASHM01002045">
    <property type="protein sequence ID" value="PNY07702.1"/>
    <property type="molecule type" value="Genomic_DNA"/>
</dbReference>